<evidence type="ECO:0000313" key="1">
    <source>
        <dbReference type="EMBL" id="KKM73817.1"/>
    </source>
</evidence>
<dbReference type="EMBL" id="LAZR01009241">
    <property type="protein sequence ID" value="KKM73817.1"/>
    <property type="molecule type" value="Genomic_DNA"/>
</dbReference>
<sequence length="153" mass="17524">MDITLKNRHVYVGVQLISKFADRELPWRISYACGKSLVSLTDQFQLVEAERQKIIRSHQKKDSDGIAMMKKGKDDLGREIDVPLLDDDDKTTQELDELLDLEVEVKVHCITLNAWGEYMEEKKCKECKRGPIDVSSLEMSALIRLGILVDDDD</sequence>
<name>A0A0F9MX44_9ZZZZ</name>
<gene>
    <name evidence="1" type="ORF">LCGC14_1406630</name>
</gene>
<proteinExistence type="predicted"/>
<accession>A0A0F9MX44</accession>
<dbReference type="AlphaFoldDB" id="A0A0F9MX44"/>
<comment type="caution">
    <text evidence="1">The sequence shown here is derived from an EMBL/GenBank/DDBJ whole genome shotgun (WGS) entry which is preliminary data.</text>
</comment>
<reference evidence="1" key="1">
    <citation type="journal article" date="2015" name="Nature">
        <title>Complex archaea that bridge the gap between prokaryotes and eukaryotes.</title>
        <authorList>
            <person name="Spang A."/>
            <person name="Saw J.H."/>
            <person name="Jorgensen S.L."/>
            <person name="Zaremba-Niedzwiedzka K."/>
            <person name="Martijn J."/>
            <person name="Lind A.E."/>
            <person name="van Eijk R."/>
            <person name="Schleper C."/>
            <person name="Guy L."/>
            <person name="Ettema T.J."/>
        </authorList>
    </citation>
    <scope>NUCLEOTIDE SEQUENCE</scope>
</reference>
<protein>
    <submittedName>
        <fullName evidence="1">Uncharacterized protein</fullName>
    </submittedName>
</protein>
<organism evidence="1">
    <name type="scientific">marine sediment metagenome</name>
    <dbReference type="NCBI Taxonomy" id="412755"/>
    <lineage>
        <taxon>unclassified sequences</taxon>
        <taxon>metagenomes</taxon>
        <taxon>ecological metagenomes</taxon>
    </lineage>
</organism>